<evidence type="ECO:0000256" key="1">
    <source>
        <dbReference type="SAM" id="Phobius"/>
    </source>
</evidence>
<feature type="transmembrane region" description="Helical" evidence="1">
    <location>
        <begin position="29"/>
        <end position="48"/>
    </location>
</feature>
<proteinExistence type="predicted"/>
<gene>
    <name evidence="2" type="ORF">GWC95_06475</name>
</gene>
<dbReference type="RefSeq" id="WP_161817873.1">
    <property type="nucleotide sequence ID" value="NZ_JAACJS010000011.1"/>
</dbReference>
<protein>
    <recommendedName>
        <fullName evidence="4">DUF5666 domain-containing protein</fullName>
    </recommendedName>
</protein>
<keyword evidence="3" id="KW-1185">Reference proteome</keyword>
<dbReference type="Proteomes" id="UP000753802">
    <property type="component" value="Unassembled WGS sequence"/>
</dbReference>
<evidence type="ECO:0000313" key="3">
    <source>
        <dbReference type="Proteomes" id="UP000753802"/>
    </source>
</evidence>
<accession>A0ABW9ZR26</accession>
<sequence>MRNRKDSPATDFFSSIITERPTWLVRNGLLVFFVLTVLFILASNFIRYHEEVPLPINMNAAYGIYFPKAGDDSTRFFRKLGQVMPATGPHPLNAVDVKDTRENGYRFDVIIQDQKAIVVCRDSIPSFQSTVSTPLADRIHIGDLVTITAAGNGARSTFSGKITAKTPAGNGASFHLAISPAGQTAPFALLLSAAYSNQLTCTLPLSDKMLFSILSDKLSSRGRLPVAK</sequence>
<dbReference type="EMBL" id="JAACJS010000011">
    <property type="protein sequence ID" value="NCI49559.1"/>
    <property type="molecule type" value="Genomic_DNA"/>
</dbReference>
<keyword evidence="1" id="KW-0812">Transmembrane</keyword>
<keyword evidence="1" id="KW-1133">Transmembrane helix</keyword>
<comment type="caution">
    <text evidence="2">The sequence shown here is derived from an EMBL/GenBank/DDBJ whole genome shotgun (WGS) entry which is preliminary data.</text>
</comment>
<keyword evidence="1" id="KW-0472">Membrane</keyword>
<name>A0ABW9ZR26_9BACT</name>
<organism evidence="2 3">
    <name type="scientific">Sediminibacterium roseum</name>
    <dbReference type="NCBI Taxonomy" id="1978412"/>
    <lineage>
        <taxon>Bacteria</taxon>
        <taxon>Pseudomonadati</taxon>
        <taxon>Bacteroidota</taxon>
        <taxon>Chitinophagia</taxon>
        <taxon>Chitinophagales</taxon>
        <taxon>Chitinophagaceae</taxon>
        <taxon>Sediminibacterium</taxon>
    </lineage>
</organism>
<evidence type="ECO:0008006" key="4">
    <source>
        <dbReference type="Google" id="ProtNLM"/>
    </source>
</evidence>
<reference evidence="2 3" key="1">
    <citation type="submission" date="2020-01" db="EMBL/GenBank/DDBJ databases">
        <title>Genome analysis.</title>
        <authorList>
            <person name="Wu S."/>
            <person name="Wang G."/>
        </authorList>
    </citation>
    <scope>NUCLEOTIDE SEQUENCE [LARGE SCALE GENOMIC DNA]</scope>
    <source>
        <strain evidence="2 3">SYL130</strain>
    </source>
</reference>
<evidence type="ECO:0000313" key="2">
    <source>
        <dbReference type="EMBL" id="NCI49559.1"/>
    </source>
</evidence>